<evidence type="ECO:0000259" key="1">
    <source>
        <dbReference type="SMART" id="SM00421"/>
    </source>
</evidence>
<dbReference type="Gene3D" id="1.10.10.10">
    <property type="entry name" value="Winged helix-like DNA-binding domain superfamily/Winged helix DNA-binding domain"/>
    <property type="match status" value="1"/>
</dbReference>
<feature type="domain" description="HTH luxR-type" evidence="1">
    <location>
        <begin position="281"/>
        <end position="338"/>
    </location>
</feature>
<dbReference type="SMART" id="SM00421">
    <property type="entry name" value="HTH_LUXR"/>
    <property type="match status" value="1"/>
</dbReference>
<dbReference type="GO" id="GO:0006355">
    <property type="term" value="P:regulation of DNA-templated transcription"/>
    <property type="evidence" value="ECO:0007669"/>
    <property type="project" value="InterPro"/>
</dbReference>
<evidence type="ECO:0000313" key="2">
    <source>
        <dbReference type="EMBL" id="SNS40994.1"/>
    </source>
</evidence>
<accession>A0A239EAQ9</accession>
<dbReference type="Proteomes" id="UP000198281">
    <property type="component" value="Unassembled WGS sequence"/>
</dbReference>
<protein>
    <submittedName>
        <fullName evidence="2">DNA-binding transcriptional regulator, CsgD family</fullName>
    </submittedName>
</protein>
<dbReference type="EMBL" id="FZOS01000006">
    <property type="protein sequence ID" value="SNS40994.1"/>
    <property type="molecule type" value="Genomic_DNA"/>
</dbReference>
<name>A0A239EAQ9_9SPHN</name>
<reference evidence="3" key="1">
    <citation type="submission" date="2017-06" db="EMBL/GenBank/DDBJ databases">
        <authorList>
            <person name="Varghese N."/>
            <person name="Submissions S."/>
        </authorList>
    </citation>
    <scope>NUCLEOTIDE SEQUENCE [LARGE SCALE GENOMIC DNA]</scope>
    <source>
        <strain evidence="3">LNB2</strain>
    </source>
</reference>
<dbReference type="AlphaFoldDB" id="A0A239EAQ9"/>
<proteinExistence type="predicted"/>
<dbReference type="InterPro" id="IPR016032">
    <property type="entry name" value="Sig_transdc_resp-reg_C-effctor"/>
</dbReference>
<dbReference type="InterPro" id="IPR036388">
    <property type="entry name" value="WH-like_DNA-bd_sf"/>
</dbReference>
<sequence>MNAPNGHSWHPETGRLFRLVIDQLQCTMCTLTIHDTHHAEYDIVDMFNMPDYLANRLAIDIDKSIQIDAWIPEKSNQAVSFDYEGDDGQDRFCGLTYYCRADPTVLLALSVCWQDGSAPDEWRDRREAIDAWVDAHLRLLWRSHRDRGRVGSLEHTLNLFDFTVIVLAADGNILFANEQAHALLDVGDGLRRAGHSITATDFDDAVRLQTAIQHLSHSDEQTKSTDAGVATVLLLRRANARPLVASLARMPPTARGSAATVLHVIDPDGETRPLVGELCRAFGLTPTEATLAHHLVEGLTIDGAAQAMRIQRQTARAYLKQVFVKTDTHRQADLVRVILNGIVPIKASLSLPANGGNGSARSGAK</sequence>
<gene>
    <name evidence="2" type="ORF">SAMN06295912_10617</name>
</gene>
<dbReference type="InterPro" id="IPR000792">
    <property type="entry name" value="Tscrpt_reg_LuxR_C"/>
</dbReference>
<keyword evidence="2" id="KW-0238">DNA-binding</keyword>
<organism evidence="2 3">
    <name type="scientific">Edaphosphingomonas laterariae</name>
    <dbReference type="NCBI Taxonomy" id="861865"/>
    <lineage>
        <taxon>Bacteria</taxon>
        <taxon>Pseudomonadati</taxon>
        <taxon>Pseudomonadota</taxon>
        <taxon>Alphaproteobacteria</taxon>
        <taxon>Sphingomonadales</taxon>
        <taxon>Rhizorhabdaceae</taxon>
        <taxon>Edaphosphingomonas</taxon>
    </lineage>
</organism>
<evidence type="ECO:0000313" key="3">
    <source>
        <dbReference type="Proteomes" id="UP000198281"/>
    </source>
</evidence>
<dbReference type="SUPFAM" id="SSF46894">
    <property type="entry name" value="C-terminal effector domain of the bipartite response regulators"/>
    <property type="match status" value="1"/>
</dbReference>
<keyword evidence="3" id="KW-1185">Reference proteome</keyword>
<dbReference type="GO" id="GO:0003677">
    <property type="term" value="F:DNA binding"/>
    <property type="evidence" value="ECO:0007669"/>
    <property type="project" value="UniProtKB-KW"/>
</dbReference>